<gene>
    <name evidence="2" type="ORF">FJV41_48080</name>
</gene>
<dbReference type="EMBL" id="VIFM01000451">
    <property type="protein sequence ID" value="TQF08778.1"/>
    <property type="molecule type" value="Genomic_DNA"/>
</dbReference>
<feature type="region of interest" description="Disordered" evidence="1">
    <location>
        <begin position="1"/>
        <end position="102"/>
    </location>
</feature>
<sequence length="102" mass="10631">MPPARYSRVGAPPSHWRSSPSAWRTVRSGASRVPVPTASSPYTGSMKRPALARPSTPSQSESLNSSSGGSSPVLVGMQPASGTTCCSHRPSSRQRFCAASKS</sequence>
<evidence type="ECO:0000313" key="2">
    <source>
        <dbReference type="EMBL" id="TQF08778.1"/>
    </source>
</evidence>
<feature type="compositionally biased region" description="Low complexity" evidence="1">
    <location>
        <begin position="54"/>
        <end position="72"/>
    </location>
</feature>
<organism evidence="2 3">
    <name type="scientific">Myxococcus llanfairpwllgwyngyllgogerychwyrndrobwllllantysiliogogogochensis</name>
    <dbReference type="NCBI Taxonomy" id="2590453"/>
    <lineage>
        <taxon>Bacteria</taxon>
        <taxon>Pseudomonadati</taxon>
        <taxon>Myxococcota</taxon>
        <taxon>Myxococcia</taxon>
        <taxon>Myxococcales</taxon>
        <taxon>Cystobacterineae</taxon>
        <taxon>Myxococcaceae</taxon>
        <taxon>Myxococcus</taxon>
    </lineage>
</organism>
<proteinExistence type="predicted"/>
<keyword evidence="3" id="KW-1185">Reference proteome</keyword>
<accession>A0A540WIE5</accession>
<reference evidence="2 3" key="1">
    <citation type="submission" date="2019-06" db="EMBL/GenBank/DDBJ databases">
        <authorList>
            <person name="Livingstone P."/>
            <person name="Whitworth D."/>
        </authorList>
    </citation>
    <scope>NUCLEOTIDE SEQUENCE [LARGE SCALE GENOMIC DNA]</scope>
    <source>
        <strain evidence="2 3">AM401</strain>
    </source>
</reference>
<evidence type="ECO:0000256" key="1">
    <source>
        <dbReference type="SAM" id="MobiDB-lite"/>
    </source>
</evidence>
<protein>
    <submittedName>
        <fullName evidence="2">Uncharacterized protein</fullName>
    </submittedName>
</protein>
<comment type="caution">
    <text evidence="2">The sequence shown here is derived from an EMBL/GenBank/DDBJ whole genome shotgun (WGS) entry which is preliminary data.</text>
</comment>
<dbReference type="Proteomes" id="UP000315369">
    <property type="component" value="Unassembled WGS sequence"/>
</dbReference>
<evidence type="ECO:0000313" key="3">
    <source>
        <dbReference type="Proteomes" id="UP000315369"/>
    </source>
</evidence>
<dbReference type="AlphaFoldDB" id="A0A540WIE5"/>
<name>A0A540WIE5_9BACT</name>